<dbReference type="PANTHER" id="PTHR37953">
    <property type="entry name" value="UPF0127 PROTEIN MJ1496"/>
    <property type="match status" value="1"/>
</dbReference>
<name>A0A382MIL5_9ZZZZ</name>
<dbReference type="Pfam" id="PF02643">
    <property type="entry name" value="DUF192"/>
    <property type="match status" value="1"/>
</dbReference>
<organism evidence="2">
    <name type="scientific">marine metagenome</name>
    <dbReference type="NCBI Taxonomy" id="408172"/>
    <lineage>
        <taxon>unclassified sequences</taxon>
        <taxon>metagenomes</taxon>
        <taxon>ecological metagenomes</taxon>
    </lineage>
</organism>
<evidence type="ECO:0008006" key="3">
    <source>
        <dbReference type="Google" id="ProtNLM"/>
    </source>
</evidence>
<sequence length="198" mass="20426">MAACGGDAATQIVVPTVIIPPTDAPTAAPVPTVAPAEPTIVPTPVNTPTSVPATPTTPPSPTPSDATPTVTIGGASFTVDLADAPEKRFQGLSGREILEEGTGMLFVFQEERQHTFWMKDMRFPLDMIWITAECNIVNIVADVPNPPPDQKNGALPTYSPSAPGTFVLELNAGVAAASGLQTGDQMTLGGSLTGQFGC</sequence>
<feature type="compositionally biased region" description="Low complexity" evidence="1">
    <location>
        <begin position="38"/>
        <end position="54"/>
    </location>
</feature>
<reference evidence="2" key="1">
    <citation type="submission" date="2018-05" db="EMBL/GenBank/DDBJ databases">
        <authorList>
            <person name="Lanie J.A."/>
            <person name="Ng W.-L."/>
            <person name="Kazmierczak K.M."/>
            <person name="Andrzejewski T.M."/>
            <person name="Davidsen T.M."/>
            <person name="Wayne K.J."/>
            <person name="Tettelin H."/>
            <person name="Glass J.I."/>
            <person name="Rusch D."/>
            <person name="Podicherti R."/>
            <person name="Tsui H.-C.T."/>
            <person name="Winkler M.E."/>
        </authorList>
    </citation>
    <scope>NUCLEOTIDE SEQUENCE</scope>
</reference>
<evidence type="ECO:0000256" key="1">
    <source>
        <dbReference type="SAM" id="MobiDB-lite"/>
    </source>
</evidence>
<dbReference type="PANTHER" id="PTHR37953:SF1">
    <property type="entry name" value="UPF0127 PROTEIN MJ1496"/>
    <property type="match status" value="1"/>
</dbReference>
<protein>
    <recommendedName>
        <fullName evidence="3">DUF192 domain-containing protein</fullName>
    </recommendedName>
</protein>
<gene>
    <name evidence="2" type="ORF">METZ01_LOCUS300809</name>
</gene>
<dbReference type="EMBL" id="UINC01093492">
    <property type="protein sequence ID" value="SVC47955.1"/>
    <property type="molecule type" value="Genomic_DNA"/>
</dbReference>
<proteinExistence type="predicted"/>
<dbReference type="Gene3D" id="2.60.120.1140">
    <property type="entry name" value="Protein of unknown function DUF192"/>
    <property type="match status" value="1"/>
</dbReference>
<dbReference type="InterPro" id="IPR038695">
    <property type="entry name" value="Saro_0823-like_sf"/>
</dbReference>
<dbReference type="AlphaFoldDB" id="A0A382MIL5"/>
<accession>A0A382MIL5</accession>
<feature type="region of interest" description="Disordered" evidence="1">
    <location>
        <begin position="38"/>
        <end position="67"/>
    </location>
</feature>
<evidence type="ECO:0000313" key="2">
    <source>
        <dbReference type="EMBL" id="SVC47955.1"/>
    </source>
</evidence>
<dbReference type="InterPro" id="IPR003795">
    <property type="entry name" value="DUF192"/>
</dbReference>